<dbReference type="SUPFAM" id="SSF55920">
    <property type="entry name" value="Creatinase/aminopeptidase"/>
    <property type="match status" value="1"/>
</dbReference>
<dbReference type="AlphaFoldDB" id="A0A498CPV2"/>
<evidence type="ECO:0000313" key="3">
    <source>
        <dbReference type="EMBL" id="RLL13582.1"/>
    </source>
</evidence>
<dbReference type="InterPro" id="IPR000587">
    <property type="entry name" value="Creatinase_N"/>
</dbReference>
<dbReference type="InterPro" id="IPR036005">
    <property type="entry name" value="Creatinase/aminopeptidase-like"/>
</dbReference>
<dbReference type="SUPFAM" id="SSF53092">
    <property type="entry name" value="Creatinase/prolidase N-terminal domain"/>
    <property type="match status" value="1"/>
</dbReference>
<dbReference type="InterPro" id="IPR029149">
    <property type="entry name" value="Creatin/AminoP/Spt16_N"/>
</dbReference>
<organism evidence="3 4">
    <name type="scientific">Anaerotruncus massiliensis</name>
    <name type="common">ex Liu et al. 2021</name>
    <dbReference type="NCBI Taxonomy" id="2321404"/>
    <lineage>
        <taxon>Bacteria</taxon>
        <taxon>Bacillati</taxon>
        <taxon>Bacillota</taxon>
        <taxon>Clostridia</taxon>
        <taxon>Eubacteriales</taxon>
        <taxon>Oscillospiraceae</taxon>
        <taxon>Anaerotruncus</taxon>
    </lineage>
</organism>
<keyword evidence="3" id="KW-0645">Protease</keyword>
<evidence type="ECO:0000259" key="1">
    <source>
        <dbReference type="Pfam" id="PF00557"/>
    </source>
</evidence>
<name>A0A498CPV2_9FIRM</name>
<feature type="domain" description="Creatinase N-terminal" evidence="2">
    <location>
        <begin position="61"/>
        <end position="196"/>
    </location>
</feature>
<evidence type="ECO:0000259" key="2">
    <source>
        <dbReference type="Pfam" id="PF01321"/>
    </source>
</evidence>
<dbReference type="Proteomes" id="UP000276301">
    <property type="component" value="Unassembled WGS sequence"/>
</dbReference>
<keyword evidence="4" id="KW-1185">Reference proteome</keyword>
<reference evidence="3 4" key="1">
    <citation type="submission" date="2018-10" db="EMBL/GenBank/DDBJ databases">
        <title>Anaerotruncus faecis sp. nov., isolated from human feces.</title>
        <authorList>
            <person name="Wang Y.-J."/>
        </authorList>
    </citation>
    <scope>NUCLEOTIDE SEQUENCE [LARGE SCALE GENOMIC DNA]</scope>
    <source>
        <strain evidence="3 4">22A2-44</strain>
    </source>
</reference>
<evidence type="ECO:0000313" key="4">
    <source>
        <dbReference type="Proteomes" id="UP000276301"/>
    </source>
</evidence>
<keyword evidence="3" id="KW-0378">Hydrolase</keyword>
<keyword evidence="3" id="KW-0031">Aminopeptidase</keyword>
<dbReference type="PANTHER" id="PTHR46112:SF2">
    <property type="entry name" value="XAA-PRO AMINOPEPTIDASE P-RELATED"/>
    <property type="match status" value="1"/>
</dbReference>
<dbReference type="InterPro" id="IPR000994">
    <property type="entry name" value="Pept_M24"/>
</dbReference>
<gene>
    <name evidence="3" type="ORF">D4A47_03710</name>
</gene>
<dbReference type="Gene3D" id="3.40.350.10">
    <property type="entry name" value="Creatinase/prolidase N-terminal domain"/>
    <property type="match status" value="1"/>
</dbReference>
<dbReference type="InterPro" id="IPR050659">
    <property type="entry name" value="Peptidase_M24B"/>
</dbReference>
<accession>A0A498CPV2</accession>
<dbReference type="PANTHER" id="PTHR46112">
    <property type="entry name" value="AMINOPEPTIDASE"/>
    <property type="match status" value="1"/>
</dbReference>
<dbReference type="EMBL" id="RCHT01000003">
    <property type="protein sequence ID" value="RLL13582.1"/>
    <property type="molecule type" value="Genomic_DNA"/>
</dbReference>
<dbReference type="CDD" id="cd01066">
    <property type="entry name" value="APP_MetAP"/>
    <property type="match status" value="1"/>
</dbReference>
<sequence>MSAAAKRSSRRGSRGISRCSYRICSTRSSRWAGLSSGTTETDWKRSCDSMMNYSFFRRNAEKVRAELRKRGIDVMILTHQQKYSYVSGNFHNDFNLGNCIFVWADQEPTLLVAIAEWRRLKYEGYIKDIRFWKSPYSGMEPVSFLEVANQILHEHDCEQATIAVELPSIPYRLYHDLETEFPRATIVDGEKMINDIMMIKDEEELEITRRVCAMGDAAQQKIIEYARVGITEAELMGHCEQEMRRLGATWYYTPNQCNFGARIGGGDHLPSGKILRRNDVFYTDFHPVWHEYRTDTFRTWCFGEPSREFRKMTDTIEGIIPELNAKLVPGASTKEIEHWYHDRLAQAGYPDNGSVPLGHGIGTGHLPPYFMDDEDVTLKPNTLISVNSHIYDLNEDFAFTLEYIVCVKERKLELLTKFPLGLVCIPIK</sequence>
<dbReference type="Pfam" id="PF00557">
    <property type="entry name" value="Peptidase_M24"/>
    <property type="match status" value="1"/>
</dbReference>
<dbReference type="Pfam" id="PF01321">
    <property type="entry name" value="Creatinase_N"/>
    <property type="match status" value="1"/>
</dbReference>
<proteinExistence type="predicted"/>
<comment type="caution">
    <text evidence="3">The sequence shown here is derived from an EMBL/GenBank/DDBJ whole genome shotgun (WGS) entry which is preliminary data.</text>
</comment>
<dbReference type="GO" id="GO:0004177">
    <property type="term" value="F:aminopeptidase activity"/>
    <property type="evidence" value="ECO:0007669"/>
    <property type="project" value="UniProtKB-KW"/>
</dbReference>
<protein>
    <submittedName>
        <fullName evidence="3">Aminopeptidase P family protein</fullName>
    </submittedName>
</protein>
<dbReference type="Gene3D" id="3.90.230.10">
    <property type="entry name" value="Creatinase/methionine aminopeptidase superfamily"/>
    <property type="match status" value="1"/>
</dbReference>
<feature type="domain" description="Peptidase M24" evidence="1">
    <location>
        <begin position="207"/>
        <end position="409"/>
    </location>
</feature>